<dbReference type="PROSITE" id="PS00010">
    <property type="entry name" value="ASX_HYDROXYL"/>
    <property type="match status" value="3"/>
</dbReference>
<dbReference type="EMBL" id="JH816931">
    <property type="protein sequence ID" value="EKC39615.1"/>
    <property type="molecule type" value="Genomic_DNA"/>
</dbReference>
<feature type="disulfide bond" evidence="6">
    <location>
        <begin position="34"/>
        <end position="43"/>
    </location>
</feature>
<dbReference type="GO" id="GO:0005112">
    <property type="term" value="F:Notch binding"/>
    <property type="evidence" value="ECO:0007669"/>
    <property type="project" value="TreeGrafter"/>
</dbReference>
<evidence type="ECO:0000256" key="1">
    <source>
        <dbReference type="ARBA" id="ARBA00022536"/>
    </source>
</evidence>
<dbReference type="SUPFAM" id="SSF49785">
    <property type="entry name" value="Galactose-binding domain-like"/>
    <property type="match status" value="1"/>
</dbReference>
<organism evidence="8">
    <name type="scientific">Magallana gigas</name>
    <name type="common">Pacific oyster</name>
    <name type="synonym">Crassostrea gigas</name>
    <dbReference type="NCBI Taxonomy" id="29159"/>
    <lineage>
        <taxon>Eukaryota</taxon>
        <taxon>Metazoa</taxon>
        <taxon>Spiralia</taxon>
        <taxon>Lophotrochozoa</taxon>
        <taxon>Mollusca</taxon>
        <taxon>Bivalvia</taxon>
        <taxon>Autobranchia</taxon>
        <taxon>Pteriomorphia</taxon>
        <taxon>Ostreida</taxon>
        <taxon>Ostreoidea</taxon>
        <taxon>Ostreidae</taxon>
        <taxon>Magallana</taxon>
    </lineage>
</organism>
<protein>
    <submittedName>
        <fullName evidence="8">Neurogenic locus notch-like protein</fullName>
    </submittedName>
</protein>
<dbReference type="GO" id="GO:0007219">
    <property type="term" value="P:Notch signaling pathway"/>
    <property type="evidence" value="ECO:0007669"/>
    <property type="project" value="TreeGrafter"/>
</dbReference>
<dbReference type="Gene3D" id="2.10.25.10">
    <property type="entry name" value="Laminin"/>
    <property type="match status" value="3"/>
</dbReference>
<keyword evidence="5 6" id="KW-1015">Disulfide bond</keyword>
<evidence type="ECO:0000256" key="6">
    <source>
        <dbReference type="PROSITE-ProRule" id="PRU00076"/>
    </source>
</evidence>
<evidence type="ECO:0000256" key="3">
    <source>
        <dbReference type="ARBA" id="ARBA00022737"/>
    </source>
</evidence>
<dbReference type="InParanoid" id="K1RE62"/>
<accession>K1RE62</accession>
<evidence type="ECO:0000259" key="7">
    <source>
        <dbReference type="PROSITE" id="PS50026"/>
    </source>
</evidence>
<dbReference type="InterPro" id="IPR008979">
    <property type="entry name" value="Galactose-bd-like_sf"/>
</dbReference>
<dbReference type="Pfam" id="PF22633">
    <property type="entry name" value="F5_F8_type_C_2"/>
    <property type="match status" value="1"/>
</dbReference>
<gene>
    <name evidence="8" type="ORF">CGI_10006809</name>
</gene>
<dbReference type="AlphaFoldDB" id="K1RE62"/>
<keyword evidence="2" id="KW-0479">Metal-binding</keyword>
<evidence type="ECO:0000256" key="2">
    <source>
        <dbReference type="ARBA" id="ARBA00022723"/>
    </source>
</evidence>
<dbReference type="SMART" id="SM00179">
    <property type="entry name" value="EGF_CA"/>
    <property type="match status" value="3"/>
</dbReference>
<dbReference type="SMART" id="SM00181">
    <property type="entry name" value="EGF"/>
    <property type="match status" value="3"/>
</dbReference>
<dbReference type="CDD" id="cd00054">
    <property type="entry name" value="EGF_CA"/>
    <property type="match status" value="3"/>
</dbReference>
<dbReference type="InterPro" id="IPR009030">
    <property type="entry name" value="Growth_fac_rcpt_cys_sf"/>
</dbReference>
<dbReference type="PANTHER" id="PTHR12916">
    <property type="entry name" value="CYTOCHROME C OXIDASE POLYPEPTIDE VIC-2"/>
    <property type="match status" value="1"/>
</dbReference>
<comment type="caution">
    <text evidence="6">Lacks conserved residue(s) required for the propagation of feature annotation.</text>
</comment>
<dbReference type="PROSITE" id="PS01187">
    <property type="entry name" value="EGF_CA"/>
    <property type="match status" value="1"/>
</dbReference>
<dbReference type="InterPro" id="IPR018097">
    <property type="entry name" value="EGF_Ca-bd_CS"/>
</dbReference>
<name>K1RE62_MAGGI</name>
<evidence type="ECO:0000256" key="5">
    <source>
        <dbReference type="ARBA" id="ARBA00023157"/>
    </source>
</evidence>
<proteinExistence type="predicted"/>
<dbReference type="SUPFAM" id="SSF57184">
    <property type="entry name" value="Growth factor receptor domain"/>
    <property type="match status" value="1"/>
</dbReference>
<dbReference type="FunFam" id="2.10.25.10:FF:000125">
    <property type="entry name" value="Neurogenic locus notch protein-like"/>
    <property type="match status" value="3"/>
</dbReference>
<feature type="domain" description="EGF-like" evidence="7">
    <location>
        <begin position="46"/>
        <end position="82"/>
    </location>
</feature>
<evidence type="ECO:0000313" key="8">
    <source>
        <dbReference type="EMBL" id="EKC39615.1"/>
    </source>
</evidence>
<dbReference type="InterPro" id="IPR000742">
    <property type="entry name" value="EGF"/>
</dbReference>
<feature type="disulfide bond" evidence="6">
    <location>
        <begin position="72"/>
        <end position="81"/>
    </location>
</feature>
<dbReference type="SMART" id="SM00607">
    <property type="entry name" value="FTP"/>
    <property type="match status" value="1"/>
</dbReference>
<keyword evidence="3" id="KW-0677">Repeat</keyword>
<dbReference type="Gene3D" id="2.60.120.260">
    <property type="entry name" value="Galactose-binding domain-like"/>
    <property type="match status" value="1"/>
</dbReference>
<dbReference type="InterPro" id="IPR049883">
    <property type="entry name" value="NOTCH1_EGF-like"/>
</dbReference>
<feature type="domain" description="EGF-like" evidence="7">
    <location>
        <begin position="8"/>
        <end position="44"/>
    </location>
</feature>
<dbReference type="Pfam" id="PF00008">
    <property type="entry name" value="EGF"/>
    <property type="match status" value="1"/>
</dbReference>
<dbReference type="HOGENOM" id="CLU_1027610_0_0_1"/>
<keyword evidence="4" id="KW-0106">Calcium</keyword>
<feature type="disulfide bond" evidence="6">
    <location>
        <begin position="110"/>
        <end position="119"/>
    </location>
</feature>
<dbReference type="GO" id="GO:0005509">
    <property type="term" value="F:calcium ion binding"/>
    <property type="evidence" value="ECO:0007669"/>
    <property type="project" value="InterPro"/>
</dbReference>
<dbReference type="InterPro" id="IPR000152">
    <property type="entry name" value="EGF-type_Asp/Asn_hydroxyl_site"/>
</dbReference>
<dbReference type="PROSITE" id="PS50026">
    <property type="entry name" value="EGF_3"/>
    <property type="match status" value="3"/>
</dbReference>
<dbReference type="Pfam" id="PF07645">
    <property type="entry name" value="EGF_CA"/>
    <property type="match status" value="2"/>
</dbReference>
<evidence type="ECO:0000256" key="4">
    <source>
        <dbReference type="ARBA" id="ARBA00022837"/>
    </source>
</evidence>
<dbReference type="PROSITE" id="PS01186">
    <property type="entry name" value="EGF_2"/>
    <property type="match status" value="3"/>
</dbReference>
<keyword evidence="1 6" id="KW-0245">EGF-like domain</keyword>
<reference evidence="8" key="1">
    <citation type="journal article" date="2012" name="Nature">
        <title>The oyster genome reveals stress adaptation and complexity of shell formation.</title>
        <authorList>
            <person name="Zhang G."/>
            <person name="Fang X."/>
            <person name="Guo X."/>
            <person name="Li L."/>
            <person name="Luo R."/>
            <person name="Xu F."/>
            <person name="Yang P."/>
            <person name="Zhang L."/>
            <person name="Wang X."/>
            <person name="Qi H."/>
            <person name="Xiong Z."/>
            <person name="Que H."/>
            <person name="Xie Y."/>
            <person name="Holland P.W."/>
            <person name="Paps J."/>
            <person name="Zhu Y."/>
            <person name="Wu F."/>
            <person name="Chen Y."/>
            <person name="Wang J."/>
            <person name="Peng C."/>
            <person name="Meng J."/>
            <person name="Yang L."/>
            <person name="Liu J."/>
            <person name="Wen B."/>
            <person name="Zhang N."/>
            <person name="Huang Z."/>
            <person name="Zhu Q."/>
            <person name="Feng Y."/>
            <person name="Mount A."/>
            <person name="Hedgecock D."/>
            <person name="Xu Z."/>
            <person name="Liu Y."/>
            <person name="Domazet-Loso T."/>
            <person name="Du Y."/>
            <person name="Sun X."/>
            <person name="Zhang S."/>
            <person name="Liu B."/>
            <person name="Cheng P."/>
            <person name="Jiang X."/>
            <person name="Li J."/>
            <person name="Fan D."/>
            <person name="Wang W."/>
            <person name="Fu W."/>
            <person name="Wang T."/>
            <person name="Wang B."/>
            <person name="Zhang J."/>
            <person name="Peng Z."/>
            <person name="Li Y."/>
            <person name="Li N."/>
            <person name="Wang J."/>
            <person name="Chen M."/>
            <person name="He Y."/>
            <person name="Tan F."/>
            <person name="Song X."/>
            <person name="Zheng Q."/>
            <person name="Huang R."/>
            <person name="Yang H."/>
            <person name="Du X."/>
            <person name="Chen L."/>
            <person name="Yang M."/>
            <person name="Gaffney P.M."/>
            <person name="Wang S."/>
            <person name="Luo L."/>
            <person name="She Z."/>
            <person name="Ming Y."/>
            <person name="Huang W."/>
            <person name="Zhang S."/>
            <person name="Huang B."/>
            <person name="Zhang Y."/>
            <person name="Qu T."/>
            <person name="Ni P."/>
            <person name="Miao G."/>
            <person name="Wang J."/>
            <person name="Wang Q."/>
            <person name="Steinberg C.E."/>
            <person name="Wang H."/>
            <person name="Li N."/>
            <person name="Qian L."/>
            <person name="Zhang G."/>
            <person name="Li Y."/>
            <person name="Yang H."/>
            <person name="Liu X."/>
            <person name="Wang J."/>
            <person name="Yin Y."/>
            <person name="Wang J."/>
        </authorList>
    </citation>
    <scope>NUCLEOTIDE SEQUENCE [LARGE SCALE GENOMIC DNA]</scope>
    <source>
        <strain evidence="8">05x7-T-G4-1.051#20</strain>
    </source>
</reference>
<feature type="domain" description="EGF-like" evidence="7">
    <location>
        <begin position="84"/>
        <end position="120"/>
    </location>
</feature>
<dbReference type="InterPro" id="IPR001881">
    <property type="entry name" value="EGF-like_Ca-bd_dom"/>
</dbReference>
<sequence length="271" mass="29141">MSHKFTPDINECLRNPCQNGGTCSNNNGSYTCMCAHGWTGTLCNQDVDECQYDPCHNGANCTNTPGSFTCTCDAGWTGILCDKDVNECLDNPCHNGGTCSNNDGSFECTCAGGFTGALCNEVLPNIAIGKPAEQSSTFHDYNAANAVDGNRGTNFLVHKCAHTADGDTNPWWRVDLQTVYYITSVRILNRGEDQYTDVSFRLQGVTVTVGLTESDVYTPCGFFAGPGSASQLVVIDCPTSPQGRFVKISKTTEYLTLCEVDVFGVPVLPLN</sequence>
<dbReference type="InterPro" id="IPR006585">
    <property type="entry name" value="FTP1"/>
</dbReference>
<dbReference type="PANTHER" id="PTHR12916:SF11">
    <property type="entry name" value="MUCIN-4"/>
    <property type="match status" value="1"/>
</dbReference>
<dbReference type="PROSITE" id="PS00022">
    <property type="entry name" value="EGF_1"/>
    <property type="match status" value="3"/>
</dbReference>